<proteinExistence type="inferred from homology"/>
<evidence type="ECO:0000256" key="7">
    <source>
        <dbReference type="RuleBase" id="RU000477"/>
    </source>
</evidence>
<keyword evidence="3 7" id="KW-0813">Transport</keyword>
<dbReference type="OrthoDB" id="3222at2759"/>
<dbReference type="InterPro" id="IPR050363">
    <property type="entry name" value="MIP/Aquaporin"/>
</dbReference>
<evidence type="ECO:0000256" key="4">
    <source>
        <dbReference type="ARBA" id="ARBA00022692"/>
    </source>
</evidence>
<comment type="caution">
    <text evidence="9">The sequence shown here is derived from an EMBL/GenBank/DDBJ whole genome shotgun (WGS) entry which is preliminary data.</text>
</comment>
<dbReference type="PANTHER" id="PTHR43829:SF14">
    <property type="entry name" value="AQUAPORIN 3"/>
    <property type="match status" value="1"/>
</dbReference>
<evidence type="ECO:0000313" key="9">
    <source>
        <dbReference type="EMBL" id="KAB8345953.1"/>
    </source>
</evidence>
<dbReference type="GO" id="GO:0015254">
    <property type="term" value="F:glycerol channel activity"/>
    <property type="evidence" value="ECO:0007669"/>
    <property type="project" value="TreeGrafter"/>
</dbReference>
<dbReference type="PANTHER" id="PTHR43829">
    <property type="entry name" value="AQUAPORIN OR AQUAGLYCEROPORIN RELATED"/>
    <property type="match status" value="1"/>
</dbReference>
<feature type="transmembrane region" description="Helical" evidence="8">
    <location>
        <begin position="95"/>
        <end position="118"/>
    </location>
</feature>
<sequence>MANNDLNRMETIDTAQGDVELGVTDVLAKHYSRHPVERRAISQRQLDFERARPRWLREMLAEATGVFFYVFPGIASIASFTLAAGNPETAPLTPVFGSLFQIGLAFAIGISFAIIVCAPTSGGHFNPAVTICLAVWQGFPWKKVPYFIFSQIFGSFMAGMMLMGMYHEQLSEFAARTTAAGEGTVFNGGPASVLVSFPNANQTNLGYLVLIEFFVCSFIIMVIWACIDPANPFVSPAQAPYTIGLVYATMVWGFADITISTNMARDLGCRLVAAIFYGREAFTYHNYSWIAILINIPASLFGVTYYELVMRDSLQKIGKGRAVHAEGEEALQRHITNSGLIKTLSNAKHQIEHVKTHDFSS</sequence>
<evidence type="ECO:0000256" key="6">
    <source>
        <dbReference type="ARBA" id="ARBA00023136"/>
    </source>
</evidence>
<evidence type="ECO:0000256" key="8">
    <source>
        <dbReference type="SAM" id="Phobius"/>
    </source>
</evidence>
<keyword evidence="4 7" id="KW-0812">Transmembrane</keyword>
<organism evidence="9 10">
    <name type="scientific">Carpinus fangiana</name>
    <dbReference type="NCBI Taxonomy" id="176857"/>
    <lineage>
        <taxon>Eukaryota</taxon>
        <taxon>Viridiplantae</taxon>
        <taxon>Streptophyta</taxon>
        <taxon>Embryophyta</taxon>
        <taxon>Tracheophyta</taxon>
        <taxon>Spermatophyta</taxon>
        <taxon>Magnoliopsida</taxon>
        <taxon>eudicotyledons</taxon>
        <taxon>Gunneridae</taxon>
        <taxon>Pentapetalae</taxon>
        <taxon>rosids</taxon>
        <taxon>fabids</taxon>
        <taxon>Fagales</taxon>
        <taxon>Betulaceae</taxon>
        <taxon>Carpinus</taxon>
    </lineage>
</organism>
<gene>
    <name evidence="9" type="ORF">FH972_023005</name>
</gene>
<accession>A0A5N6KUF7</accession>
<feature type="transmembrane region" description="Helical" evidence="8">
    <location>
        <begin position="239"/>
        <end position="255"/>
    </location>
</feature>
<evidence type="ECO:0000256" key="1">
    <source>
        <dbReference type="ARBA" id="ARBA00004141"/>
    </source>
</evidence>
<name>A0A5N6KUF7_9ROSI</name>
<evidence type="ECO:0000256" key="5">
    <source>
        <dbReference type="ARBA" id="ARBA00022989"/>
    </source>
</evidence>
<evidence type="ECO:0000256" key="3">
    <source>
        <dbReference type="ARBA" id="ARBA00022448"/>
    </source>
</evidence>
<dbReference type="Proteomes" id="UP000327013">
    <property type="component" value="Unassembled WGS sequence"/>
</dbReference>
<keyword evidence="10" id="KW-1185">Reference proteome</keyword>
<comment type="similarity">
    <text evidence="2 7">Belongs to the MIP/aquaporin (TC 1.A.8) family.</text>
</comment>
<evidence type="ECO:0008006" key="11">
    <source>
        <dbReference type="Google" id="ProtNLM"/>
    </source>
</evidence>
<feature type="transmembrane region" description="Helical" evidence="8">
    <location>
        <begin position="60"/>
        <end position="83"/>
    </location>
</feature>
<dbReference type="Pfam" id="PF00230">
    <property type="entry name" value="MIP"/>
    <property type="match status" value="1"/>
</dbReference>
<dbReference type="GO" id="GO:0005886">
    <property type="term" value="C:plasma membrane"/>
    <property type="evidence" value="ECO:0007669"/>
    <property type="project" value="TreeGrafter"/>
</dbReference>
<dbReference type="EMBL" id="VIBQ01000013">
    <property type="protein sequence ID" value="KAB8345953.1"/>
    <property type="molecule type" value="Genomic_DNA"/>
</dbReference>
<keyword evidence="6 8" id="KW-0472">Membrane</keyword>
<feature type="transmembrane region" description="Helical" evidence="8">
    <location>
        <begin position="205"/>
        <end position="227"/>
    </location>
</feature>
<reference evidence="9 10" key="1">
    <citation type="submission" date="2019-06" db="EMBL/GenBank/DDBJ databases">
        <title>A chromosomal-level reference genome of Carpinus fangiana (Coryloideae, Betulaceae).</title>
        <authorList>
            <person name="Yang X."/>
            <person name="Wang Z."/>
            <person name="Zhang L."/>
            <person name="Hao G."/>
            <person name="Liu J."/>
            <person name="Yang Y."/>
        </authorList>
    </citation>
    <scope>NUCLEOTIDE SEQUENCE [LARGE SCALE GENOMIC DNA]</scope>
    <source>
        <strain evidence="9">Cfa_2016G</strain>
        <tissue evidence="9">Leaf</tissue>
    </source>
</reference>
<comment type="subcellular location">
    <subcellularLocation>
        <location evidence="1">Membrane</location>
        <topology evidence="1">Multi-pass membrane protein</topology>
    </subcellularLocation>
</comment>
<dbReference type="Gene3D" id="1.20.1080.10">
    <property type="entry name" value="Glycerol uptake facilitator protein"/>
    <property type="match status" value="1"/>
</dbReference>
<dbReference type="AlphaFoldDB" id="A0A5N6KUF7"/>
<evidence type="ECO:0000256" key="2">
    <source>
        <dbReference type="ARBA" id="ARBA00006175"/>
    </source>
</evidence>
<feature type="transmembrane region" description="Helical" evidence="8">
    <location>
        <begin position="146"/>
        <end position="166"/>
    </location>
</feature>
<dbReference type="InterPro" id="IPR023271">
    <property type="entry name" value="Aquaporin-like"/>
</dbReference>
<dbReference type="InterPro" id="IPR000425">
    <property type="entry name" value="MIP"/>
</dbReference>
<dbReference type="GO" id="GO:0015250">
    <property type="term" value="F:water channel activity"/>
    <property type="evidence" value="ECO:0007669"/>
    <property type="project" value="TreeGrafter"/>
</dbReference>
<keyword evidence="5 8" id="KW-1133">Transmembrane helix</keyword>
<evidence type="ECO:0000313" key="10">
    <source>
        <dbReference type="Proteomes" id="UP000327013"/>
    </source>
</evidence>
<dbReference type="PRINTS" id="PR00783">
    <property type="entry name" value="MINTRINSICP"/>
</dbReference>
<protein>
    <recommendedName>
        <fullName evidence="11">Aquaporin</fullName>
    </recommendedName>
</protein>
<feature type="transmembrane region" description="Helical" evidence="8">
    <location>
        <begin position="287"/>
        <end position="309"/>
    </location>
</feature>
<dbReference type="SUPFAM" id="SSF81338">
    <property type="entry name" value="Aquaporin-like"/>
    <property type="match status" value="1"/>
</dbReference>